<sequence>MGSSESTLSRSQKGEDGITTVSQRSESSDPVLEKLNSLQIATPILPSKPTESSLTDILVNKPSTSSCTGTVDPKVIMELFSTYQDWQEKQAHNINKQQEEVENKIEIADALAVKLLQTYNFSFQAMKTTSSHLSGVHELQVEVGELKGRLTEVISNCDSLCKRIVTEGPESLQSSIKPFTAASVTSSFSPKS</sequence>
<gene>
    <name evidence="1" type="ORF">L2E82_18353</name>
</gene>
<dbReference type="Proteomes" id="UP001055811">
    <property type="component" value="Linkage Group LG03"/>
</dbReference>
<name>A0ACB9F9G8_CICIN</name>
<comment type="caution">
    <text evidence="1">The sequence shown here is derived from an EMBL/GenBank/DDBJ whole genome shotgun (WGS) entry which is preliminary data.</text>
</comment>
<reference evidence="1 2" key="2">
    <citation type="journal article" date="2022" name="Mol. Ecol. Resour.">
        <title>The genomes of chicory, endive, great burdock and yacon provide insights into Asteraceae paleo-polyploidization history and plant inulin production.</title>
        <authorList>
            <person name="Fan W."/>
            <person name="Wang S."/>
            <person name="Wang H."/>
            <person name="Wang A."/>
            <person name="Jiang F."/>
            <person name="Liu H."/>
            <person name="Zhao H."/>
            <person name="Xu D."/>
            <person name="Zhang Y."/>
        </authorList>
    </citation>
    <scope>NUCLEOTIDE SEQUENCE [LARGE SCALE GENOMIC DNA]</scope>
    <source>
        <strain evidence="2">cv. Punajuju</strain>
        <tissue evidence="1">Leaves</tissue>
    </source>
</reference>
<protein>
    <submittedName>
        <fullName evidence="1">Uncharacterized protein</fullName>
    </submittedName>
</protein>
<dbReference type="EMBL" id="CM042011">
    <property type="protein sequence ID" value="KAI3767924.1"/>
    <property type="molecule type" value="Genomic_DNA"/>
</dbReference>
<accession>A0ACB9F9G8</accession>
<reference evidence="2" key="1">
    <citation type="journal article" date="2022" name="Mol. Ecol. Resour.">
        <title>The genomes of chicory, endive, great burdock and yacon provide insights into Asteraceae palaeo-polyploidization history and plant inulin production.</title>
        <authorList>
            <person name="Fan W."/>
            <person name="Wang S."/>
            <person name="Wang H."/>
            <person name="Wang A."/>
            <person name="Jiang F."/>
            <person name="Liu H."/>
            <person name="Zhao H."/>
            <person name="Xu D."/>
            <person name="Zhang Y."/>
        </authorList>
    </citation>
    <scope>NUCLEOTIDE SEQUENCE [LARGE SCALE GENOMIC DNA]</scope>
    <source>
        <strain evidence="2">cv. Punajuju</strain>
    </source>
</reference>
<evidence type="ECO:0000313" key="2">
    <source>
        <dbReference type="Proteomes" id="UP001055811"/>
    </source>
</evidence>
<keyword evidence="2" id="KW-1185">Reference proteome</keyword>
<organism evidence="1 2">
    <name type="scientific">Cichorium intybus</name>
    <name type="common">Chicory</name>
    <dbReference type="NCBI Taxonomy" id="13427"/>
    <lineage>
        <taxon>Eukaryota</taxon>
        <taxon>Viridiplantae</taxon>
        <taxon>Streptophyta</taxon>
        <taxon>Embryophyta</taxon>
        <taxon>Tracheophyta</taxon>
        <taxon>Spermatophyta</taxon>
        <taxon>Magnoliopsida</taxon>
        <taxon>eudicotyledons</taxon>
        <taxon>Gunneridae</taxon>
        <taxon>Pentapetalae</taxon>
        <taxon>asterids</taxon>
        <taxon>campanulids</taxon>
        <taxon>Asterales</taxon>
        <taxon>Asteraceae</taxon>
        <taxon>Cichorioideae</taxon>
        <taxon>Cichorieae</taxon>
        <taxon>Cichoriinae</taxon>
        <taxon>Cichorium</taxon>
    </lineage>
</organism>
<evidence type="ECO:0000313" key="1">
    <source>
        <dbReference type="EMBL" id="KAI3767924.1"/>
    </source>
</evidence>
<proteinExistence type="predicted"/>